<evidence type="ECO:0000313" key="2">
    <source>
        <dbReference type="Proteomes" id="UP001595548"/>
    </source>
</evidence>
<dbReference type="RefSeq" id="WP_382414750.1">
    <property type="nucleotide sequence ID" value="NZ_AP031500.1"/>
</dbReference>
<reference evidence="2" key="1">
    <citation type="journal article" date="2019" name="Int. J. Syst. Evol. Microbiol.">
        <title>The Global Catalogue of Microorganisms (GCM) 10K type strain sequencing project: providing services to taxonomists for standard genome sequencing and annotation.</title>
        <authorList>
            <consortium name="The Broad Institute Genomics Platform"/>
            <consortium name="The Broad Institute Genome Sequencing Center for Infectious Disease"/>
            <person name="Wu L."/>
            <person name="Ma J."/>
        </authorList>
    </citation>
    <scope>NUCLEOTIDE SEQUENCE [LARGE SCALE GENOMIC DNA]</scope>
    <source>
        <strain evidence="2">KCTC 52141</strain>
    </source>
</reference>
<dbReference type="EMBL" id="JBHRTL010000004">
    <property type="protein sequence ID" value="MFC3154485.1"/>
    <property type="molecule type" value="Genomic_DNA"/>
</dbReference>
<gene>
    <name evidence="1" type="ORF">ACFOEB_04655</name>
</gene>
<name>A0ABV7HKU9_9GAMM</name>
<dbReference type="InterPro" id="IPR010836">
    <property type="entry name" value="SapC"/>
</dbReference>
<sequence>MTELLFYNKPVPLAKDAHQNLRFQKQQGYSHASKINTVPLSGNEFFPASRDFPIMFAESGGHYIPVALLALTAGGHQLGESWSGFYTPEFVKRYPFALAQGRDVVMIDESAPHFSDNEGEKLFDHLGEPTDFLKGVLQYLDQIDAVHKLTMEYTFALKVKGLLVKSDIEIKRQGKSIKLDDFYVVDGSEFHGALTDEEILDWYKKGWIGWTYAHLHSIGSVSEVVKRMVSAQSE</sequence>
<dbReference type="Proteomes" id="UP001595548">
    <property type="component" value="Unassembled WGS sequence"/>
</dbReference>
<accession>A0ABV7HKU9</accession>
<organism evidence="1 2">
    <name type="scientific">Gilvimarinus japonicus</name>
    <dbReference type="NCBI Taxonomy" id="1796469"/>
    <lineage>
        <taxon>Bacteria</taxon>
        <taxon>Pseudomonadati</taxon>
        <taxon>Pseudomonadota</taxon>
        <taxon>Gammaproteobacteria</taxon>
        <taxon>Cellvibrionales</taxon>
        <taxon>Cellvibrionaceae</taxon>
        <taxon>Gilvimarinus</taxon>
    </lineage>
</organism>
<evidence type="ECO:0000313" key="1">
    <source>
        <dbReference type="EMBL" id="MFC3154485.1"/>
    </source>
</evidence>
<keyword evidence="2" id="KW-1185">Reference proteome</keyword>
<dbReference type="Pfam" id="PF07277">
    <property type="entry name" value="SapC"/>
    <property type="match status" value="1"/>
</dbReference>
<protein>
    <submittedName>
        <fullName evidence="1">SapC family protein</fullName>
    </submittedName>
</protein>
<proteinExistence type="predicted"/>
<comment type="caution">
    <text evidence="1">The sequence shown here is derived from an EMBL/GenBank/DDBJ whole genome shotgun (WGS) entry which is preliminary data.</text>
</comment>